<dbReference type="OrthoDB" id="9811016at2"/>
<dbReference type="PANTHER" id="PTHR33969">
    <property type="entry name" value="SEGREGATION AND CONDENSATION PROTEIN A"/>
    <property type="match status" value="1"/>
</dbReference>
<dbReference type="InterPro" id="IPR003768">
    <property type="entry name" value="ScpA"/>
</dbReference>
<dbReference type="RefSeq" id="WP_145364048.1">
    <property type="nucleotide sequence ID" value="NZ_CP036268.1"/>
</dbReference>
<dbReference type="Gene3D" id="6.10.250.2410">
    <property type="match status" value="1"/>
</dbReference>
<accession>A0A517R270</accession>
<evidence type="ECO:0000313" key="4">
    <source>
        <dbReference type="Proteomes" id="UP000317318"/>
    </source>
</evidence>
<sequence>MSDPDLQSPFSIDLREYCGPLDLLLHLVRRSEVDLREMRLAELMGQYVAYVDLVRTIDVDLAGDFVQAAGTLLEVKSRVVLPGDEVEQDEETLLDPAGSEIVERLLEYARFREAGQKLASQAQTWRERYPRLDSGRPGVGKDPTADRIKEVELWDLVSAYSRMTRPAEAESGSTAMAKDDTPVSVLVEQLAEQARRDGSVRFSECIRDRQDRGRVVGVFLAILELLRHHQFRAVQTGDHGDIEVTPPDTPTDTPTPTLSIADVGNDDA</sequence>
<keyword evidence="4" id="KW-1185">Reference proteome</keyword>
<feature type="region of interest" description="Disordered" evidence="2">
    <location>
        <begin position="237"/>
        <end position="268"/>
    </location>
</feature>
<evidence type="ECO:0000256" key="2">
    <source>
        <dbReference type="SAM" id="MobiDB-lite"/>
    </source>
</evidence>
<gene>
    <name evidence="3" type="primary">scpA</name>
    <name evidence="3" type="ORF">Pan189_23630</name>
</gene>
<dbReference type="EMBL" id="CP036268">
    <property type="protein sequence ID" value="QDT37979.1"/>
    <property type="molecule type" value="Genomic_DNA"/>
</dbReference>
<organism evidence="3 4">
    <name type="scientific">Stratiformator vulcanicus</name>
    <dbReference type="NCBI Taxonomy" id="2527980"/>
    <lineage>
        <taxon>Bacteria</taxon>
        <taxon>Pseudomonadati</taxon>
        <taxon>Planctomycetota</taxon>
        <taxon>Planctomycetia</taxon>
        <taxon>Planctomycetales</taxon>
        <taxon>Planctomycetaceae</taxon>
        <taxon>Stratiformator</taxon>
    </lineage>
</organism>
<proteinExistence type="predicted"/>
<dbReference type="Pfam" id="PF02616">
    <property type="entry name" value="SMC_ScpA"/>
    <property type="match status" value="1"/>
</dbReference>
<dbReference type="PANTHER" id="PTHR33969:SF2">
    <property type="entry name" value="SEGREGATION AND CONDENSATION PROTEIN A"/>
    <property type="match status" value="1"/>
</dbReference>
<evidence type="ECO:0000256" key="1">
    <source>
        <dbReference type="ARBA" id="ARBA00044777"/>
    </source>
</evidence>
<dbReference type="Proteomes" id="UP000317318">
    <property type="component" value="Chromosome"/>
</dbReference>
<evidence type="ECO:0000313" key="3">
    <source>
        <dbReference type="EMBL" id="QDT37979.1"/>
    </source>
</evidence>
<dbReference type="KEGG" id="svp:Pan189_23630"/>
<reference evidence="3 4" key="1">
    <citation type="submission" date="2019-02" db="EMBL/GenBank/DDBJ databases">
        <title>Deep-cultivation of Planctomycetes and their phenomic and genomic characterization uncovers novel biology.</title>
        <authorList>
            <person name="Wiegand S."/>
            <person name="Jogler M."/>
            <person name="Boedeker C."/>
            <person name="Pinto D."/>
            <person name="Vollmers J."/>
            <person name="Rivas-Marin E."/>
            <person name="Kohn T."/>
            <person name="Peeters S.H."/>
            <person name="Heuer A."/>
            <person name="Rast P."/>
            <person name="Oberbeckmann S."/>
            <person name="Bunk B."/>
            <person name="Jeske O."/>
            <person name="Meyerdierks A."/>
            <person name="Storesund J.E."/>
            <person name="Kallscheuer N."/>
            <person name="Luecker S."/>
            <person name="Lage O.M."/>
            <person name="Pohl T."/>
            <person name="Merkel B.J."/>
            <person name="Hornburger P."/>
            <person name="Mueller R.-W."/>
            <person name="Bruemmer F."/>
            <person name="Labrenz M."/>
            <person name="Spormann A.M."/>
            <person name="Op den Camp H."/>
            <person name="Overmann J."/>
            <person name="Amann R."/>
            <person name="Jetten M.S.M."/>
            <person name="Mascher T."/>
            <person name="Medema M.H."/>
            <person name="Devos D.P."/>
            <person name="Kaster A.-K."/>
            <person name="Ovreas L."/>
            <person name="Rohde M."/>
            <person name="Galperin M.Y."/>
            <person name="Jogler C."/>
        </authorList>
    </citation>
    <scope>NUCLEOTIDE SEQUENCE [LARGE SCALE GENOMIC DNA]</scope>
    <source>
        <strain evidence="3 4">Pan189</strain>
    </source>
</reference>
<protein>
    <recommendedName>
        <fullName evidence="1">Segregation and condensation protein A</fullName>
    </recommendedName>
</protein>
<name>A0A517R270_9PLAN</name>
<dbReference type="AlphaFoldDB" id="A0A517R270"/>